<dbReference type="Proteomes" id="UP001216674">
    <property type="component" value="Unassembled WGS sequence"/>
</dbReference>
<evidence type="ECO:0000256" key="1">
    <source>
        <dbReference type="ARBA" id="ARBA00009437"/>
    </source>
</evidence>
<organism evidence="6 7">
    <name type="scientific">Cupriavidus basilensis</name>
    <dbReference type="NCBI Taxonomy" id="68895"/>
    <lineage>
        <taxon>Bacteria</taxon>
        <taxon>Pseudomonadati</taxon>
        <taxon>Pseudomonadota</taxon>
        <taxon>Betaproteobacteria</taxon>
        <taxon>Burkholderiales</taxon>
        <taxon>Burkholderiaceae</taxon>
        <taxon>Cupriavidus</taxon>
    </lineage>
</organism>
<dbReference type="SUPFAM" id="SSF53850">
    <property type="entry name" value="Periplasmic binding protein-like II"/>
    <property type="match status" value="1"/>
</dbReference>
<dbReference type="PRINTS" id="PR00039">
    <property type="entry name" value="HTHLYSR"/>
</dbReference>
<evidence type="ECO:0000313" key="6">
    <source>
        <dbReference type="EMBL" id="MDF3834216.1"/>
    </source>
</evidence>
<dbReference type="SUPFAM" id="SSF46785">
    <property type="entry name" value="Winged helix' DNA-binding domain"/>
    <property type="match status" value="1"/>
</dbReference>
<name>A0ABT6ANL7_9BURK</name>
<dbReference type="Gene3D" id="3.40.190.290">
    <property type="match status" value="1"/>
</dbReference>
<keyword evidence="2" id="KW-0805">Transcription regulation</keyword>
<dbReference type="Pfam" id="PF03466">
    <property type="entry name" value="LysR_substrate"/>
    <property type="match status" value="1"/>
</dbReference>
<gene>
    <name evidence="6" type="ORF">P3W85_14830</name>
</gene>
<dbReference type="CDD" id="cd08440">
    <property type="entry name" value="PBP2_LTTR_like_4"/>
    <property type="match status" value="1"/>
</dbReference>
<evidence type="ECO:0000256" key="2">
    <source>
        <dbReference type="ARBA" id="ARBA00023015"/>
    </source>
</evidence>
<dbReference type="InterPro" id="IPR036390">
    <property type="entry name" value="WH_DNA-bd_sf"/>
</dbReference>
<keyword evidence="3" id="KW-0238">DNA-binding</keyword>
<sequence>MNITLRQLQVFLALFESRSFTATAARMHVTQSAVSKMVAELELQLGFALFDRTSRRVEPNDAAREFRGFAEDIMASMQAATRSVVELSDLTRGQISIAASPLMIYGLLAEPIARYRERYPGIRFDLHELSTDDTVESVRSGQVDFGFGSLDSEVPGVEEELVFRDRLVAVAPQGHPIAGRKSVKWADLAQWQHVSLRRVYSVRRTLDHVLKKEGIALPSQIEAGTLTVALGLARAGAGIVVLPGYAADIASEWGMAAVEIDSRAQQIHRISLIRRKSARLSVAARSFLAELLPVLRAREPAMRKTRRSAKP</sequence>
<dbReference type="EMBL" id="JARJLM010000256">
    <property type="protein sequence ID" value="MDF3834216.1"/>
    <property type="molecule type" value="Genomic_DNA"/>
</dbReference>
<dbReference type="InterPro" id="IPR050950">
    <property type="entry name" value="HTH-type_LysR_regulators"/>
</dbReference>
<dbReference type="RefSeq" id="WP_276265354.1">
    <property type="nucleotide sequence ID" value="NZ_JARJLM010000256.1"/>
</dbReference>
<evidence type="ECO:0000256" key="3">
    <source>
        <dbReference type="ARBA" id="ARBA00023125"/>
    </source>
</evidence>
<dbReference type="Gene3D" id="1.10.10.10">
    <property type="entry name" value="Winged helix-like DNA-binding domain superfamily/Winged helix DNA-binding domain"/>
    <property type="match status" value="1"/>
</dbReference>
<accession>A0ABT6ANL7</accession>
<evidence type="ECO:0000313" key="7">
    <source>
        <dbReference type="Proteomes" id="UP001216674"/>
    </source>
</evidence>
<dbReference type="Pfam" id="PF00126">
    <property type="entry name" value="HTH_1"/>
    <property type="match status" value="1"/>
</dbReference>
<comment type="caution">
    <text evidence="6">The sequence shown here is derived from an EMBL/GenBank/DDBJ whole genome shotgun (WGS) entry which is preliminary data.</text>
</comment>
<dbReference type="InterPro" id="IPR000847">
    <property type="entry name" value="LysR_HTH_N"/>
</dbReference>
<keyword evidence="7" id="KW-1185">Reference proteome</keyword>
<proteinExistence type="inferred from homology"/>
<reference evidence="6 7" key="1">
    <citation type="submission" date="2023-03" db="EMBL/GenBank/DDBJ databases">
        <title>Draft assemblies of triclosan tolerant bacteria isolated from returned activated sludge.</title>
        <authorList>
            <person name="Van Hamelsveld S."/>
        </authorList>
    </citation>
    <scope>NUCLEOTIDE SEQUENCE [LARGE SCALE GENOMIC DNA]</scope>
    <source>
        <strain evidence="6 7">GW210010_S58</strain>
    </source>
</reference>
<dbReference type="PANTHER" id="PTHR30419:SF8">
    <property type="entry name" value="NITROGEN ASSIMILATION TRANSCRIPTIONAL ACTIVATOR-RELATED"/>
    <property type="match status" value="1"/>
</dbReference>
<comment type="similarity">
    <text evidence="1">Belongs to the LysR transcriptional regulatory family.</text>
</comment>
<evidence type="ECO:0000256" key="4">
    <source>
        <dbReference type="ARBA" id="ARBA00023163"/>
    </source>
</evidence>
<dbReference type="InterPro" id="IPR036388">
    <property type="entry name" value="WH-like_DNA-bd_sf"/>
</dbReference>
<keyword evidence="4" id="KW-0804">Transcription</keyword>
<dbReference type="PANTHER" id="PTHR30419">
    <property type="entry name" value="HTH-TYPE TRANSCRIPTIONAL REGULATOR YBHD"/>
    <property type="match status" value="1"/>
</dbReference>
<feature type="domain" description="HTH lysR-type" evidence="5">
    <location>
        <begin position="3"/>
        <end position="60"/>
    </location>
</feature>
<dbReference type="PROSITE" id="PS50931">
    <property type="entry name" value="HTH_LYSR"/>
    <property type="match status" value="1"/>
</dbReference>
<dbReference type="InterPro" id="IPR005119">
    <property type="entry name" value="LysR_subst-bd"/>
</dbReference>
<evidence type="ECO:0000259" key="5">
    <source>
        <dbReference type="PROSITE" id="PS50931"/>
    </source>
</evidence>
<protein>
    <submittedName>
        <fullName evidence="6">LysR family transcriptional regulator</fullName>
    </submittedName>
</protein>